<dbReference type="InterPro" id="IPR051218">
    <property type="entry name" value="Sec_MonoDiacylglyc_Lipase"/>
</dbReference>
<keyword evidence="1" id="KW-0732">Signal</keyword>
<feature type="chain" id="PRO_5019583085" evidence="1">
    <location>
        <begin position="23"/>
        <end position="365"/>
    </location>
</feature>
<feature type="signal peptide" evidence="1">
    <location>
        <begin position="1"/>
        <end position="22"/>
    </location>
</feature>
<evidence type="ECO:0000256" key="1">
    <source>
        <dbReference type="SAM" id="SignalP"/>
    </source>
</evidence>
<gene>
    <name evidence="3" type="ORF">DYU11_19555</name>
</gene>
<dbReference type="PANTHER" id="PTHR45856">
    <property type="entry name" value="ALPHA/BETA-HYDROLASES SUPERFAMILY PROTEIN"/>
    <property type="match status" value="1"/>
</dbReference>
<accession>A0A418M6N7</accession>
<keyword evidence="4" id="KW-1185">Reference proteome</keyword>
<comment type="caution">
    <text evidence="3">The sequence shown here is derived from an EMBL/GenBank/DDBJ whole genome shotgun (WGS) entry which is preliminary data.</text>
</comment>
<evidence type="ECO:0000313" key="3">
    <source>
        <dbReference type="EMBL" id="RIV21598.1"/>
    </source>
</evidence>
<organism evidence="3 4">
    <name type="scientific">Fibrisoma montanum</name>
    <dbReference type="NCBI Taxonomy" id="2305895"/>
    <lineage>
        <taxon>Bacteria</taxon>
        <taxon>Pseudomonadati</taxon>
        <taxon>Bacteroidota</taxon>
        <taxon>Cytophagia</taxon>
        <taxon>Cytophagales</taxon>
        <taxon>Spirosomataceae</taxon>
        <taxon>Fibrisoma</taxon>
    </lineage>
</organism>
<dbReference type="CDD" id="cd00519">
    <property type="entry name" value="Lipase_3"/>
    <property type="match status" value="1"/>
</dbReference>
<dbReference type="Gene3D" id="3.40.50.1820">
    <property type="entry name" value="alpha/beta hydrolase"/>
    <property type="match status" value="1"/>
</dbReference>
<feature type="domain" description="Fungal lipase-type" evidence="2">
    <location>
        <begin position="88"/>
        <end position="241"/>
    </location>
</feature>
<dbReference type="OrthoDB" id="927373at2"/>
<dbReference type="InterPro" id="IPR029058">
    <property type="entry name" value="AB_hydrolase_fold"/>
</dbReference>
<sequence length="365" mass="41572">MKRILLLLTLCLHYVTLPTVSAQSGKLKPGFDKAEYLEMLSVTSRQIDTLREEKVPGPKRSRRLYRSPVVGLDNRWELWLRDDGVGIISLRGTTEKAVSWLENFYAAMVPATGQLELGPGDTFSYKLANNPRAAVHVGWLLGVAYMSKTILPKIDSCSKAGINEFIIIGHSQGGALSFLLTSYLNYLRGNRLPANLRIKTYCSAAPKPGNLHYAYDYEAMTQGGWGFNVVNAADWVPQTPFSIQTIDDYSPTNPFKDISAGLKKQKFFQRIALNYAFKKMDRPTRKAQKEFQRFLGNFASKTVQKNLPGYKPSDYFKSNHYVRTGQFIVLYPNEAYYQKFPDNTRQVFIHHVFEPYFMLTNQLTL</sequence>
<dbReference type="EMBL" id="QXED01000005">
    <property type="protein sequence ID" value="RIV21598.1"/>
    <property type="molecule type" value="Genomic_DNA"/>
</dbReference>
<dbReference type="GO" id="GO:0006629">
    <property type="term" value="P:lipid metabolic process"/>
    <property type="evidence" value="ECO:0007669"/>
    <property type="project" value="InterPro"/>
</dbReference>
<dbReference type="InterPro" id="IPR002921">
    <property type="entry name" value="Fungal_lipase-type"/>
</dbReference>
<evidence type="ECO:0000313" key="4">
    <source>
        <dbReference type="Proteomes" id="UP000283523"/>
    </source>
</evidence>
<dbReference type="Pfam" id="PF01764">
    <property type="entry name" value="Lipase_3"/>
    <property type="match status" value="1"/>
</dbReference>
<protein>
    <submittedName>
        <fullName evidence="3">Lipase family protein</fullName>
    </submittedName>
</protein>
<evidence type="ECO:0000259" key="2">
    <source>
        <dbReference type="Pfam" id="PF01764"/>
    </source>
</evidence>
<proteinExistence type="predicted"/>
<dbReference type="Proteomes" id="UP000283523">
    <property type="component" value="Unassembled WGS sequence"/>
</dbReference>
<dbReference type="RefSeq" id="WP_119669389.1">
    <property type="nucleotide sequence ID" value="NZ_QXED01000005.1"/>
</dbReference>
<dbReference type="PANTHER" id="PTHR45856:SF11">
    <property type="entry name" value="FUNGAL LIPASE-LIKE DOMAIN-CONTAINING PROTEIN"/>
    <property type="match status" value="1"/>
</dbReference>
<dbReference type="AlphaFoldDB" id="A0A418M6N7"/>
<name>A0A418M6N7_9BACT</name>
<dbReference type="SUPFAM" id="SSF53474">
    <property type="entry name" value="alpha/beta-Hydrolases"/>
    <property type="match status" value="1"/>
</dbReference>
<reference evidence="3 4" key="1">
    <citation type="submission" date="2018-08" db="EMBL/GenBank/DDBJ databases">
        <title>Fibrisoma montanum sp. nov., isolated from Danxia mountain soil.</title>
        <authorList>
            <person name="Huang Y."/>
        </authorList>
    </citation>
    <scope>NUCLEOTIDE SEQUENCE [LARGE SCALE GENOMIC DNA]</scope>
    <source>
        <strain evidence="3 4">HYT19</strain>
    </source>
</reference>